<dbReference type="RefSeq" id="WP_083623033.1">
    <property type="nucleotide sequence ID" value="NZ_LR735023.1"/>
</dbReference>
<feature type="region of interest" description="Disordered" evidence="1">
    <location>
        <begin position="94"/>
        <end position="132"/>
    </location>
</feature>
<dbReference type="Proteomes" id="UP000182190">
    <property type="component" value="Unassembled WGS sequence"/>
</dbReference>
<accession>A0A7Z9DVN2</accession>
<protein>
    <submittedName>
        <fullName evidence="2">Uncharacterized protein</fullName>
    </submittedName>
</protein>
<evidence type="ECO:0000313" key="3">
    <source>
        <dbReference type="Proteomes" id="UP000182190"/>
    </source>
</evidence>
<dbReference type="AlphaFoldDB" id="A0A7Z9DVN2"/>
<dbReference type="OrthoDB" id="495666at2"/>
<name>A0A7Z9DVN2_9CYAN</name>
<organism evidence="2 3">
    <name type="scientific">Planktothrix paucivesiculata PCC 9631</name>
    <dbReference type="NCBI Taxonomy" id="671071"/>
    <lineage>
        <taxon>Bacteria</taxon>
        <taxon>Bacillati</taxon>
        <taxon>Cyanobacteriota</taxon>
        <taxon>Cyanophyceae</taxon>
        <taxon>Oscillatoriophycideae</taxon>
        <taxon>Oscillatoriales</taxon>
        <taxon>Microcoleaceae</taxon>
        <taxon>Planktothrix</taxon>
    </lineage>
</organism>
<keyword evidence="3" id="KW-1185">Reference proteome</keyword>
<reference evidence="2" key="1">
    <citation type="submission" date="2019-10" db="EMBL/GenBank/DDBJ databases">
        <authorList>
            <consortium name="Genoscope - CEA"/>
            <person name="William W."/>
        </authorList>
    </citation>
    <scope>NUCLEOTIDE SEQUENCE [LARGE SCALE GENOMIC DNA]</scope>
    <source>
        <strain evidence="2">BBR_PRJEB10994</strain>
    </source>
</reference>
<proteinExistence type="predicted"/>
<sequence length="132" mass="15521">MSIVIQTKAQKTTSTLVDCFRILAWQHYKSTNKGLKIEGKQVKGLELYEIFKANWVKHEIHKMDLAKIQKFIEEMGYSEEELLAIRSDYRKQQANYQSKRESTESTESTESKVSQLKSKYQESDSEYEPKPF</sequence>
<evidence type="ECO:0000256" key="1">
    <source>
        <dbReference type="SAM" id="MobiDB-lite"/>
    </source>
</evidence>
<gene>
    <name evidence="2" type="ORF">PL9631_1000020</name>
</gene>
<evidence type="ECO:0000313" key="2">
    <source>
        <dbReference type="EMBL" id="VXD10676.1"/>
    </source>
</evidence>
<comment type="caution">
    <text evidence="2">The sequence shown here is derived from an EMBL/GenBank/DDBJ whole genome shotgun (WGS) entry which is preliminary data.</text>
</comment>
<dbReference type="EMBL" id="CZCS02000003">
    <property type="protein sequence ID" value="VXD10676.1"/>
    <property type="molecule type" value="Genomic_DNA"/>
</dbReference>
<feature type="compositionally biased region" description="Basic and acidic residues" evidence="1">
    <location>
        <begin position="119"/>
        <end position="132"/>
    </location>
</feature>